<feature type="region of interest" description="Disordered" evidence="20">
    <location>
        <begin position="99"/>
        <end position="119"/>
    </location>
</feature>
<keyword evidence="12" id="KW-0560">Oxidoreductase</keyword>
<keyword evidence="11" id="KW-0223">Dioxygenase</keyword>
<dbReference type="Pfam" id="PF02373">
    <property type="entry name" value="JmjC"/>
    <property type="match status" value="1"/>
</dbReference>
<evidence type="ECO:0000256" key="5">
    <source>
        <dbReference type="ARBA" id="ARBA00013246"/>
    </source>
</evidence>
<dbReference type="GO" id="GO:0008270">
    <property type="term" value="F:zinc ion binding"/>
    <property type="evidence" value="ECO:0007669"/>
    <property type="project" value="UniProtKB-KW"/>
</dbReference>
<feature type="compositionally biased region" description="Basic residues" evidence="20">
    <location>
        <begin position="507"/>
        <end position="516"/>
    </location>
</feature>
<feature type="domain" description="PHD-type" evidence="21">
    <location>
        <begin position="35"/>
        <end position="88"/>
    </location>
</feature>
<feature type="compositionally biased region" description="Basic and acidic residues" evidence="20">
    <location>
        <begin position="16"/>
        <end position="37"/>
    </location>
</feature>
<proteinExistence type="inferred from homology"/>
<evidence type="ECO:0000256" key="18">
    <source>
        <dbReference type="ARBA" id="ARBA00047915"/>
    </source>
</evidence>
<dbReference type="InterPro" id="IPR013083">
    <property type="entry name" value="Znf_RING/FYVE/PHD"/>
</dbReference>
<comment type="similarity">
    <text evidence="4">Belongs to the JHDM1 histone demethylase family.</text>
</comment>
<dbReference type="InterPro" id="IPR041070">
    <property type="entry name" value="JHD"/>
</dbReference>
<keyword evidence="24" id="KW-1185">Reference proteome</keyword>
<dbReference type="Gene3D" id="2.60.120.650">
    <property type="entry name" value="Cupin"/>
    <property type="match status" value="1"/>
</dbReference>
<dbReference type="Proteomes" id="UP000320762">
    <property type="component" value="Unassembled WGS sequence"/>
</dbReference>
<reference evidence="23 24" key="1">
    <citation type="journal article" date="2019" name="New Phytol.">
        <title>Comparative genomics reveals unique wood-decay strategies and fruiting body development in the Schizophyllaceae.</title>
        <authorList>
            <person name="Almasi E."/>
            <person name="Sahu N."/>
            <person name="Krizsan K."/>
            <person name="Balint B."/>
            <person name="Kovacs G.M."/>
            <person name="Kiss B."/>
            <person name="Cseklye J."/>
            <person name="Drula E."/>
            <person name="Henrissat B."/>
            <person name="Nagy I."/>
            <person name="Chovatia M."/>
            <person name="Adam C."/>
            <person name="LaButti K."/>
            <person name="Lipzen A."/>
            <person name="Riley R."/>
            <person name="Grigoriev I.V."/>
            <person name="Nagy L.G."/>
        </authorList>
    </citation>
    <scope>NUCLEOTIDE SEQUENCE [LARGE SCALE GENOMIC DNA]</scope>
    <source>
        <strain evidence="23 24">NL-1724</strain>
    </source>
</reference>
<evidence type="ECO:0000256" key="10">
    <source>
        <dbReference type="ARBA" id="ARBA00022853"/>
    </source>
</evidence>
<keyword evidence="10" id="KW-0156">Chromatin regulator</keyword>
<name>A0A550BVR5_9AGAR</name>
<organism evidence="23 24">
    <name type="scientific">Schizophyllum amplum</name>
    <dbReference type="NCBI Taxonomy" id="97359"/>
    <lineage>
        <taxon>Eukaryota</taxon>
        <taxon>Fungi</taxon>
        <taxon>Dikarya</taxon>
        <taxon>Basidiomycota</taxon>
        <taxon>Agaricomycotina</taxon>
        <taxon>Agaricomycetes</taxon>
        <taxon>Agaricomycetidae</taxon>
        <taxon>Agaricales</taxon>
        <taxon>Schizophyllaceae</taxon>
        <taxon>Schizophyllum</taxon>
    </lineage>
</organism>
<dbReference type="PROSITE" id="PS50016">
    <property type="entry name" value="ZF_PHD_2"/>
    <property type="match status" value="1"/>
</dbReference>
<evidence type="ECO:0000256" key="11">
    <source>
        <dbReference type="ARBA" id="ARBA00022964"/>
    </source>
</evidence>
<evidence type="ECO:0000256" key="4">
    <source>
        <dbReference type="ARBA" id="ARBA00008037"/>
    </source>
</evidence>
<keyword evidence="7" id="KW-0479">Metal-binding</keyword>
<evidence type="ECO:0000256" key="7">
    <source>
        <dbReference type="ARBA" id="ARBA00022723"/>
    </source>
</evidence>
<evidence type="ECO:0000256" key="6">
    <source>
        <dbReference type="ARBA" id="ARBA00015153"/>
    </source>
</evidence>
<dbReference type="InterPro" id="IPR001965">
    <property type="entry name" value="Znf_PHD"/>
</dbReference>
<dbReference type="PANTHER" id="PTHR23123">
    <property type="entry name" value="PHD/F-BOX CONTAINING PROTEIN"/>
    <property type="match status" value="1"/>
</dbReference>
<dbReference type="PROSITE" id="PS51184">
    <property type="entry name" value="JMJC"/>
    <property type="match status" value="1"/>
</dbReference>
<dbReference type="SUPFAM" id="SSF57903">
    <property type="entry name" value="FYVE/PHD zinc finger"/>
    <property type="match status" value="1"/>
</dbReference>
<dbReference type="SMART" id="SM00249">
    <property type="entry name" value="PHD"/>
    <property type="match status" value="1"/>
</dbReference>
<keyword evidence="16" id="KW-0539">Nucleus</keyword>
<evidence type="ECO:0000256" key="12">
    <source>
        <dbReference type="ARBA" id="ARBA00023002"/>
    </source>
</evidence>
<keyword evidence="15" id="KW-0804">Transcription</keyword>
<accession>A0A550BVR5</accession>
<evidence type="ECO:0000256" key="8">
    <source>
        <dbReference type="ARBA" id="ARBA00022771"/>
    </source>
</evidence>
<dbReference type="InterPro" id="IPR019786">
    <property type="entry name" value="Zinc_finger_PHD-type_CS"/>
</dbReference>
<comment type="cofactor">
    <cofactor evidence="1">
        <name>Fe(2+)</name>
        <dbReference type="ChEBI" id="CHEBI:29033"/>
    </cofactor>
</comment>
<dbReference type="InterPro" id="IPR019787">
    <property type="entry name" value="Znf_PHD-finger"/>
</dbReference>
<keyword evidence="13" id="KW-0408">Iron</keyword>
<evidence type="ECO:0000256" key="16">
    <source>
        <dbReference type="ARBA" id="ARBA00023242"/>
    </source>
</evidence>
<dbReference type="EMBL" id="VDMD01000064">
    <property type="protein sequence ID" value="TRM56644.1"/>
    <property type="molecule type" value="Genomic_DNA"/>
</dbReference>
<evidence type="ECO:0000313" key="23">
    <source>
        <dbReference type="EMBL" id="TRM56644.1"/>
    </source>
</evidence>
<evidence type="ECO:0000313" key="24">
    <source>
        <dbReference type="Proteomes" id="UP000320762"/>
    </source>
</evidence>
<keyword evidence="9" id="KW-0862">Zinc</keyword>
<keyword evidence="14" id="KW-0805">Transcription regulation</keyword>
<dbReference type="SMART" id="SM00558">
    <property type="entry name" value="JmjC"/>
    <property type="match status" value="1"/>
</dbReference>
<dbReference type="SUPFAM" id="SSF51197">
    <property type="entry name" value="Clavaminate synthase-like"/>
    <property type="match status" value="1"/>
</dbReference>
<evidence type="ECO:0000256" key="13">
    <source>
        <dbReference type="ARBA" id="ARBA00023004"/>
    </source>
</evidence>
<gene>
    <name evidence="23" type="ORF">BD626DRAFT_560748</name>
</gene>
<evidence type="ECO:0000259" key="22">
    <source>
        <dbReference type="PROSITE" id="PS51184"/>
    </source>
</evidence>
<dbReference type="PROSITE" id="PS01359">
    <property type="entry name" value="ZF_PHD_1"/>
    <property type="match status" value="1"/>
</dbReference>
<evidence type="ECO:0000256" key="19">
    <source>
        <dbReference type="PROSITE-ProRule" id="PRU00146"/>
    </source>
</evidence>
<comment type="catalytic activity">
    <reaction evidence="18">
        <text>N(6),N(6)-dimethyl-L-lysyl(36)-[histone H3] + 2 2-oxoglutarate + 2 O2 = L-lysyl(36)-[histone H3] + 2 formaldehyde + 2 succinate + 2 CO2</text>
        <dbReference type="Rhea" id="RHEA:42032"/>
        <dbReference type="Rhea" id="RHEA-COMP:9785"/>
        <dbReference type="Rhea" id="RHEA-COMP:9787"/>
        <dbReference type="ChEBI" id="CHEBI:15379"/>
        <dbReference type="ChEBI" id="CHEBI:16526"/>
        <dbReference type="ChEBI" id="CHEBI:16810"/>
        <dbReference type="ChEBI" id="CHEBI:16842"/>
        <dbReference type="ChEBI" id="CHEBI:29969"/>
        <dbReference type="ChEBI" id="CHEBI:30031"/>
        <dbReference type="ChEBI" id="CHEBI:61976"/>
        <dbReference type="EC" id="1.14.11.27"/>
    </reaction>
</comment>
<protein>
    <recommendedName>
        <fullName evidence="6">JmjC domain-containing histone demethylation protein 1</fullName>
        <ecNumber evidence="5">1.14.11.27</ecNumber>
    </recommendedName>
    <alternativeName>
        <fullName evidence="17">[Histone-H3]-lysine-36 demethylase 1</fullName>
    </alternativeName>
</protein>
<dbReference type="Pfam" id="PF17811">
    <property type="entry name" value="JHD"/>
    <property type="match status" value="1"/>
</dbReference>
<evidence type="ECO:0000256" key="2">
    <source>
        <dbReference type="ARBA" id="ARBA00003909"/>
    </source>
</evidence>
<feature type="region of interest" description="Disordered" evidence="20">
    <location>
        <begin position="1"/>
        <end position="47"/>
    </location>
</feature>
<feature type="compositionally biased region" description="Basic and acidic residues" evidence="20">
    <location>
        <begin position="517"/>
        <end position="526"/>
    </location>
</feature>
<evidence type="ECO:0000256" key="1">
    <source>
        <dbReference type="ARBA" id="ARBA00001954"/>
    </source>
</evidence>
<feature type="region of interest" description="Disordered" evidence="20">
    <location>
        <begin position="492"/>
        <end position="529"/>
    </location>
</feature>
<sequence length="616" mass="70319">MARRRRSTKSQNGEGSAHESDSDAQDEGDKKASDVEKCPACSPENESADKSHWIKCEACKQWYHWVCAGSAVDVETIDHWFCNGCMAADLRRQITFKGPARKSARKRNQPDYAGLDGSTGDASRWLRKFQDKPVTKDRFKRMKGKDVNLEWVETDESAMTEPIAILQPDGLGLEMPADDFTVDDIAQLVGEDTPVEVMDVATQSGCPGWTMGRWAEYFNTPTSARDKIRNVISLEISQTKLGERIMPPRLVRELDWVENFWPSTRKGKGHQYPKVQLYCLMGVANAWTDWHVDFAGSSVYYHVVSGSKVFYFIRPTPENLAAYEKWSGSALQTTTWLGDLVDEVVKITLTRGNTMIIPSGWIHAVHTPMDTIVFGGNFLHSYSVPMQLRIRDIEVATRVPKKFTFPYFVRLCWYVAEKYLRDLKTPSAPQPSARAVTSILHLAHFLVSQARILERGTESARKEAKEDIPSDRVKDAPALARELRWRLRLAAGEESDDERSSTPHLNGHSHLKRKRIKSETPDERPLFKNFKPKAWGKTTEEQNLVETKQVKVARPDDDGAWMERWVTWADPMEEDGAEEAQVQSKRDVVSRVRRTASGLERQRIERIYEAWTWPRT</sequence>
<dbReference type="AlphaFoldDB" id="A0A550BVR5"/>
<comment type="function">
    <text evidence="2">Histone demethylase that specifically demethylates 'Lys-36' of histone H3, thereby playing a central role in histone code.</text>
</comment>
<evidence type="ECO:0000256" key="17">
    <source>
        <dbReference type="ARBA" id="ARBA00031083"/>
    </source>
</evidence>
<evidence type="ECO:0000256" key="14">
    <source>
        <dbReference type="ARBA" id="ARBA00023015"/>
    </source>
</evidence>
<dbReference type="OrthoDB" id="5876800at2759"/>
<dbReference type="EC" id="1.14.11.27" evidence="5"/>
<evidence type="ECO:0000256" key="3">
    <source>
        <dbReference type="ARBA" id="ARBA00004123"/>
    </source>
</evidence>
<evidence type="ECO:0000256" key="9">
    <source>
        <dbReference type="ARBA" id="ARBA00022833"/>
    </source>
</evidence>
<comment type="subcellular location">
    <subcellularLocation>
        <location evidence="3">Nucleus</location>
    </subcellularLocation>
</comment>
<comment type="caution">
    <text evidence="23">The sequence shown here is derived from an EMBL/GenBank/DDBJ whole genome shotgun (WGS) entry which is preliminary data.</text>
</comment>
<dbReference type="GO" id="GO:0140680">
    <property type="term" value="F:histone H3K36me/H3K36me2 demethylase activity"/>
    <property type="evidence" value="ECO:0007669"/>
    <property type="project" value="UniProtKB-EC"/>
</dbReference>
<evidence type="ECO:0000256" key="15">
    <source>
        <dbReference type="ARBA" id="ARBA00023163"/>
    </source>
</evidence>
<keyword evidence="8 19" id="KW-0863">Zinc-finger</keyword>
<dbReference type="Gene3D" id="3.30.40.10">
    <property type="entry name" value="Zinc/RING finger domain, C3HC4 (zinc finger)"/>
    <property type="match status" value="1"/>
</dbReference>
<dbReference type="STRING" id="97359.A0A550BVR5"/>
<dbReference type="InterPro" id="IPR050690">
    <property type="entry name" value="JHDM1_Histone_Demethylase"/>
</dbReference>
<evidence type="ECO:0000256" key="20">
    <source>
        <dbReference type="SAM" id="MobiDB-lite"/>
    </source>
</evidence>
<dbReference type="GO" id="GO:0005634">
    <property type="term" value="C:nucleus"/>
    <property type="evidence" value="ECO:0007669"/>
    <property type="project" value="UniProtKB-SubCell"/>
</dbReference>
<dbReference type="InterPro" id="IPR003347">
    <property type="entry name" value="JmjC_dom"/>
</dbReference>
<evidence type="ECO:0000259" key="21">
    <source>
        <dbReference type="PROSITE" id="PS50016"/>
    </source>
</evidence>
<feature type="domain" description="JmjC" evidence="22">
    <location>
        <begin position="230"/>
        <end position="395"/>
    </location>
</feature>
<dbReference type="InterPro" id="IPR011011">
    <property type="entry name" value="Znf_FYVE_PHD"/>
</dbReference>